<keyword evidence="8" id="KW-1185">Reference proteome</keyword>
<evidence type="ECO:0000256" key="3">
    <source>
        <dbReference type="ARBA" id="ARBA00022737"/>
    </source>
</evidence>
<dbReference type="Gene3D" id="2.160.10.10">
    <property type="entry name" value="Hexapeptide repeat proteins"/>
    <property type="match status" value="1"/>
</dbReference>
<feature type="domain" description="Mannose-1-phosphate guanyltransferase C-terminal" evidence="6">
    <location>
        <begin position="206"/>
        <end position="269"/>
    </location>
</feature>
<dbReference type="EMBL" id="AP017928">
    <property type="protein sequence ID" value="BBA32758.1"/>
    <property type="molecule type" value="Genomic_DNA"/>
</dbReference>
<feature type="domain" description="Nucleotidyl transferase" evidence="5">
    <location>
        <begin position="4"/>
        <end position="172"/>
    </location>
</feature>
<evidence type="ECO:0000259" key="5">
    <source>
        <dbReference type="Pfam" id="PF00483"/>
    </source>
</evidence>
<gene>
    <name evidence="7" type="ORF">sS8_0793</name>
</gene>
<dbReference type="AlphaFoldDB" id="A0A250KMF0"/>
<dbReference type="Gene3D" id="3.90.550.10">
    <property type="entry name" value="Spore Coat Polysaccharide Biosynthesis Protein SpsA, Chain A"/>
    <property type="match status" value="1"/>
</dbReference>
<evidence type="ECO:0000256" key="2">
    <source>
        <dbReference type="ARBA" id="ARBA00022695"/>
    </source>
</evidence>
<proteinExistence type="predicted"/>
<dbReference type="InterPro" id="IPR050065">
    <property type="entry name" value="GlmU-like"/>
</dbReference>
<dbReference type="PANTHER" id="PTHR43584">
    <property type="entry name" value="NUCLEOTIDYL TRANSFERASE"/>
    <property type="match status" value="1"/>
</dbReference>
<reference evidence="7 8" key="1">
    <citation type="submission" date="2016-12" db="EMBL/GenBank/DDBJ databases">
        <title>Genome sequencing of Methylocaldum marinum.</title>
        <authorList>
            <person name="Takeuchi M."/>
            <person name="Kamagata Y."/>
            <person name="Hiraoka S."/>
            <person name="Oshima K."/>
            <person name="Hattori M."/>
            <person name="Iwasaki W."/>
        </authorList>
    </citation>
    <scope>NUCLEOTIDE SEQUENCE [LARGE SCALE GENOMIC DNA]</scope>
    <source>
        <strain evidence="7 8">S8</strain>
    </source>
</reference>
<dbReference type="Proteomes" id="UP000266313">
    <property type="component" value="Chromosome"/>
</dbReference>
<keyword evidence="1 7" id="KW-0808">Transferase</keyword>
<dbReference type="SUPFAM" id="SSF53448">
    <property type="entry name" value="Nucleotide-diphospho-sugar transferases"/>
    <property type="match status" value="1"/>
</dbReference>
<evidence type="ECO:0000256" key="4">
    <source>
        <dbReference type="ARBA" id="ARBA00023315"/>
    </source>
</evidence>
<accession>A0A250KMF0</accession>
<sequence>MRSLGIKEIVVLLGHKGFEISKVLGNGSHFGVSIKYVEQSDCLGIAHAVGQIEPYVHKPFLLFLGDIYFFADNIQDILQKFEQQGGGGVLATKLEDDMSAICRNYSIIQDSEGRVIRVIEKPRYVTNNLKGVGLYLFDLHIFDAIRRTPRTAMRNEYELTDSIQVFIDDGNYVGTANVVTDDLNVTYPSDLLSINLKILRDNDLDTLIGAGSDIHPDCQIINSVVGENVTIAEPCIIRDSMIFPFVQITSKCAVEKSIITPETTIRCNLRSEPHVELR</sequence>
<evidence type="ECO:0000313" key="7">
    <source>
        <dbReference type="EMBL" id="BBA32758.1"/>
    </source>
</evidence>
<evidence type="ECO:0000259" key="6">
    <source>
        <dbReference type="Pfam" id="PF25087"/>
    </source>
</evidence>
<dbReference type="InterPro" id="IPR005835">
    <property type="entry name" value="NTP_transferase_dom"/>
</dbReference>
<dbReference type="GO" id="GO:0016779">
    <property type="term" value="F:nucleotidyltransferase activity"/>
    <property type="evidence" value="ECO:0007669"/>
    <property type="project" value="UniProtKB-KW"/>
</dbReference>
<protein>
    <submittedName>
        <fullName evidence="7">Glucose-1-phosphate thymidyltransferase</fullName>
    </submittedName>
</protein>
<dbReference type="InterPro" id="IPR029044">
    <property type="entry name" value="Nucleotide-diphossugar_trans"/>
</dbReference>
<dbReference type="Pfam" id="PF00483">
    <property type="entry name" value="NTP_transferase"/>
    <property type="match status" value="1"/>
</dbReference>
<keyword evidence="3" id="KW-0677">Repeat</keyword>
<dbReference type="PANTHER" id="PTHR43584:SF8">
    <property type="entry name" value="N-ACETYLMURAMATE ALPHA-1-PHOSPHATE URIDYLYLTRANSFERASE"/>
    <property type="match status" value="1"/>
</dbReference>
<name>A0A250KMF0_9GAMM</name>
<dbReference type="InterPro" id="IPR056729">
    <property type="entry name" value="GMPPB_C"/>
</dbReference>
<dbReference type="Pfam" id="PF25087">
    <property type="entry name" value="GMPPB_C"/>
    <property type="match status" value="1"/>
</dbReference>
<organism evidence="7 8">
    <name type="scientific">Methylocaldum marinum</name>
    <dbReference type="NCBI Taxonomy" id="1432792"/>
    <lineage>
        <taxon>Bacteria</taxon>
        <taxon>Pseudomonadati</taxon>
        <taxon>Pseudomonadota</taxon>
        <taxon>Gammaproteobacteria</taxon>
        <taxon>Methylococcales</taxon>
        <taxon>Methylococcaceae</taxon>
        <taxon>Methylocaldum</taxon>
    </lineage>
</organism>
<keyword evidence="2" id="KW-0548">Nucleotidyltransferase</keyword>
<evidence type="ECO:0000313" key="8">
    <source>
        <dbReference type="Proteomes" id="UP000266313"/>
    </source>
</evidence>
<keyword evidence="4" id="KW-0012">Acyltransferase</keyword>
<evidence type="ECO:0000256" key="1">
    <source>
        <dbReference type="ARBA" id="ARBA00022679"/>
    </source>
</evidence>
<dbReference type="KEGG" id="mmai:sS8_0793"/>